<reference evidence="2" key="1">
    <citation type="journal article" date="2020" name="BMC Genomics">
        <title>Correction to: Identification and distribution of gene clusters required for synthesis of sphingolipid metabolism inhibitors in diverse species of the filamentous fungus Fusarium.</title>
        <authorList>
            <person name="Kim H.S."/>
            <person name="Lohmar J.M."/>
            <person name="Busman M."/>
            <person name="Brown D.W."/>
            <person name="Naumann T.A."/>
            <person name="Divon H.H."/>
            <person name="Lysoe E."/>
            <person name="Uhlig S."/>
            <person name="Proctor R.H."/>
        </authorList>
    </citation>
    <scope>NUCLEOTIDE SEQUENCE [LARGE SCALE GENOMIC DNA]</scope>
    <source>
        <strain evidence="2">NRRL 25331</strain>
    </source>
</reference>
<accession>A0A8H5TVN6</accession>
<dbReference type="AlphaFoldDB" id="A0A8H5TVN6"/>
<organism evidence="1 2">
    <name type="scientific">Fusarium circinatum</name>
    <name type="common">Pitch canker fungus</name>
    <name type="synonym">Gibberella circinata</name>
    <dbReference type="NCBI Taxonomy" id="48490"/>
    <lineage>
        <taxon>Eukaryota</taxon>
        <taxon>Fungi</taxon>
        <taxon>Dikarya</taxon>
        <taxon>Ascomycota</taxon>
        <taxon>Pezizomycotina</taxon>
        <taxon>Sordariomycetes</taxon>
        <taxon>Hypocreomycetidae</taxon>
        <taxon>Hypocreales</taxon>
        <taxon>Nectriaceae</taxon>
        <taxon>Fusarium</taxon>
        <taxon>Fusarium fujikuroi species complex</taxon>
    </lineage>
</organism>
<keyword evidence="2" id="KW-1185">Reference proteome</keyword>
<name>A0A8H5TVN6_FUSCI</name>
<dbReference type="EMBL" id="JAAQPE010000234">
    <property type="protein sequence ID" value="KAF5676497.1"/>
    <property type="molecule type" value="Genomic_DNA"/>
</dbReference>
<comment type="caution">
    <text evidence="1">The sequence shown here is derived from an EMBL/GenBank/DDBJ whole genome shotgun (WGS) entry which is preliminary data.</text>
</comment>
<proteinExistence type="predicted"/>
<evidence type="ECO:0000313" key="1">
    <source>
        <dbReference type="EMBL" id="KAF5676497.1"/>
    </source>
</evidence>
<dbReference type="PANTHER" id="PTHR47784:SF7">
    <property type="entry name" value="ZN(II)2CYS6 TRANSCRIPTION FACTOR (EUROFUNG)"/>
    <property type="match status" value="1"/>
</dbReference>
<evidence type="ECO:0000313" key="2">
    <source>
        <dbReference type="Proteomes" id="UP000572754"/>
    </source>
</evidence>
<gene>
    <name evidence="1" type="ORF">FCIRC_7056</name>
</gene>
<dbReference type="GO" id="GO:0001228">
    <property type="term" value="F:DNA-binding transcription activator activity, RNA polymerase II-specific"/>
    <property type="evidence" value="ECO:0007669"/>
    <property type="project" value="TreeGrafter"/>
</dbReference>
<dbReference type="Proteomes" id="UP000572754">
    <property type="component" value="Unassembled WGS sequence"/>
</dbReference>
<protein>
    <submittedName>
        <fullName evidence="1">Sterol uptake control 2</fullName>
    </submittedName>
</protein>
<dbReference type="PANTHER" id="PTHR47784">
    <property type="entry name" value="STEROL UPTAKE CONTROL PROTEIN 2"/>
    <property type="match status" value="1"/>
</dbReference>
<reference evidence="1 2" key="2">
    <citation type="submission" date="2020-05" db="EMBL/GenBank/DDBJ databases">
        <title>Identification and distribution of gene clusters putatively required for synthesis of sphingolipid metabolism inhibitors in phylogenetically diverse species of the filamentous fungus Fusarium.</title>
        <authorList>
            <person name="Kim H.-S."/>
            <person name="Busman M."/>
            <person name="Brown D.W."/>
            <person name="Divon H."/>
            <person name="Uhlig S."/>
            <person name="Proctor R.H."/>
        </authorList>
    </citation>
    <scope>NUCLEOTIDE SEQUENCE [LARGE SCALE GENOMIC DNA]</scope>
    <source>
        <strain evidence="1 2">NRRL 25331</strain>
    </source>
</reference>
<sequence>MQAVLSLTAAHMAYLNPERRLRYIANAAHYHNEGLKGFREAIAQSDDSIAEALFVWSSLNLLYVFGVSGRLGESLCDNLDWGTRGDRILGIGFIPMILGIVTVLESYEYFQTSSSTSLKNILSVGNLEEIQPPDEATDAEDEQFCKLRSIWENSNDAPIYEKALQALRQCRFFMEQFSDKATKHTGDLDRSWQGAFAFVGLAPKEYFPLLHQRQPLA</sequence>
<dbReference type="InterPro" id="IPR053157">
    <property type="entry name" value="Sterol_Uptake_Regulator"/>
</dbReference>